<sequence>MFSANRPLFSPSDAKGLKFRIMDSAVLVAQFKALNAIPDTHHQEEI</sequence>
<accession>A0A451A8F5</accession>
<dbReference type="EMBL" id="CAADFX010000172">
    <property type="protein sequence ID" value="VFK62305.1"/>
    <property type="molecule type" value="Genomic_DNA"/>
</dbReference>
<gene>
    <name evidence="2" type="ORF">BECKTUN1418D_GA0071000_11723</name>
</gene>
<proteinExistence type="predicted"/>
<dbReference type="AlphaFoldDB" id="A0A451A8F5"/>
<evidence type="ECO:0000256" key="1">
    <source>
        <dbReference type="ARBA" id="ARBA00022729"/>
    </source>
</evidence>
<reference evidence="2" key="1">
    <citation type="submission" date="2019-02" db="EMBL/GenBank/DDBJ databases">
        <authorList>
            <person name="Gruber-Vodicka R. H."/>
            <person name="Seah K. B. B."/>
        </authorList>
    </citation>
    <scope>NUCLEOTIDE SEQUENCE</scope>
    <source>
        <strain evidence="2">BECK_BY1</strain>
    </source>
</reference>
<dbReference type="InterPro" id="IPR038404">
    <property type="entry name" value="TRAP_DctP_sf"/>
</dbReference>
<evidence type="ECO:0000313" key="2">
    <source>
        <dbReference type="EMBL" id="VFK62305.1"/>
    </source>
</evidence>
<name>A0A451A8F5_9GAMM</name>
<protein>
    <submittedName>
        <fullName evidence="2">Extracellular solute-binding protein, family 7</fullName>
    </submittedName>
</protein>
<dbReference type="GO" id="GO:0055085">
    <property type="term" value="P:transmembrane transport"/>
    <property type="evidence" value="ECO:0007669"/>
    <property type="project" value="InterPro"/>
</dbReference>
<dbReference type="InterPro" id="IPR018389">
    <property type="entry name" value="DctP_fam"/>
</dbReference>
<dbReference type="Pfam" id="PF03480">
    <property type="entry name" value="DctP"/>
    <property type="match status" value="1"/>
</dbReference>
<organism evidence="2">
    <name type="scientific">Candidatus Kentrum sp. TUN</name>
    <dbReference type="NCBI Taxonomy" id="2126343"/>
    <lineage>
        <taxon>Bacteria</taxon>
        <taxon>Pseudomonadati</taxon>
        <taxon>Pseudomonadota</taxon>
        <taxon>Gammaproteobacteria</taxon>
        <taxon>Candidatus Kentrum</taxon>
    </lineage>
</organism>
<keyword evidence="1" id="KW-0732">Signal</keyword>
<dbReference type="Gene3D" id="3.40.190.170">
    <property type="entry name" value="Bacterial extracellular solute-binding protein, family 7"/>
    <property type="match status" value="1"/>
</dbReference>